<keyword evidence="4" id="KW-0175">Coiled coil</keyword>
<dbReference type="InterPro" id="IPR038844">
    <property type="entry name" value="CFAP157"/>
</dbReference>
<protein>
    <recommendedName>
        <fullName evidence="3">Cilia- and flagella-associated protein 157</fullName>
    </recommendedName>
</protein>
<evidence type="ECO:0000256" key="6">
    <source>
        <dbReference type="ARBA" id="ARBA00023273"/>
    </source>
</evidence>
<reference evidence="7" key="1">
    <citation type="submission" date="2021-02" db="EMBL/GenBank/DDBJ databases">
        <authorList>
            <person name="Nowell W R."/>
        </authorList>
    </citation>
    <scope>NUCLEOTIDE SEQUENCE</scope>
</reference>
<proteinExistence type="inferred from homology"/>
<accession>A0A820EX35</accession>
<comment type="subcellular location">
    <subcellularLocation>
        <location evidence="1">Cell projection</location>
        <location evidence="1">Cilium</location>
    </subcellularLocation>
</comment>
<evidence type="ECO:0000256" key="3">
    <source>
        <dbReference type="ARBA" id="ARBA00014087"/>
    </source>
</evidence>
<evidence type="ECO:0000313" key="8">
    <source>
        <dbReference type="Proteomes" id="UP000663842"/>
    </source>
</evidence>
<dbReference type="GO" id="GO:0008017">
    <property type="term" value="F:microtubule binding"/>
    <property type="evidence" value="ECO:0007669"/>
    <property type="project" value="TreeGrafter"/>
</dbReference>
<dbReference type="EMBL" id="CAJOBF010008300">
    <property type="protein sequence ID" value="CAF4252639.1"/>
    <property type="molecule type" value="Genomic_DNA"/>
</dbReference>
<dbReference type="GO" id="GO:0036064">
    <property type="term" value="C:ciliary basal body"/>
    <property type="evidence" value="ECO:0007669"/>
    <property type="project" value="TreeGrafter"/>
</dbReference>
<evidence type="ECO:0000256" key="2">
    <source>
        <dbReference type="ARBA" id="ARBA00010841"/>
    </source>
</evidence>
<dbReference type="AlphaFoldDB" id="A0A820EX35"/>
<sequence length="243" mass="26911">MHATTKAALTENEALSKSLATISSKVIKFRQKNIELGNELEEKQVREAMLQDSLVQMTSLAERRALVLAKVVKKADEHSRVFKEFEVVQEEKEKLKRYLQQMQIQLDTAVRLTCELRESSSEKGLALELLSTKLQEDKADRRKVTSVLNSALKLLQEGIFGVTDTAVASTDNAMGKVCGISNTTLTQLVDMLSSAEGVAIPDENPREERGDHHEKLASEPLVTYSAGDLGLVPKKAKGKHKPQ</sequence>
<organism evidence="7 8">
    <name type="scientific">Rotaria magnacalcarata</name>
    <dbReference type="NCBI Taxonomy" id="392030"/>
    <lineage>
        <taxon>Eukaryota</taxon>
        <taxon>Metazoa</taxon>
        <taxon>Spiralia</taxon>
        <taxon>Gnathifera</taxon>
        <taxon>Rotifera</taxon>
        <taxon>Eurotatoria</taxon>
        <taxon>Bdelloidea</taxon>
        <taxon>Philodinida</taxon>
        <taxon>Philodinidae</taxon>
        <taxon>Rotaria</taxon>
    </lineage>
</organism>
<evidence type="ECO:0000256" key="1">
    <source>
        <dbReference type="ARBA" id="ARBA00004138"/>
    </source>
</evidence>
<name>A0A820EX35_9BILA</name>
<dbReference type="Proteomes" id="UP000663842">
    <property type="component" value="Unassembled WGS sequence"/>
</dbReference>
<comment type="similarity">
    <text evidence="2">Belongs to the CFAP157 family.</text>
</comment>
<dbReference type="PANTHER" id="PTHR31954:SF1">
    <property type="entry name" value="CILIA- AND FLAGELLA-ASSOCIATED PROTEIN 157"/>
    <property type="match status" value="1"/>
</dbReference>
<dbReference type="PANTHER" id="PTHR31954">
    <property type="entry name" value="CILIA- AND FLAGELLA-ASSOCIATED PROTEIN 157"/>
    <property type="match status" value="1"/>
</dbReference>
<comment type="caution">
    <text evidence="7">The sequence shown here is derived from an EMBL/GenBank/DDBJ whole genome shotgun (WGS) entry which is preliminary data.</text>
</comment>
<gene>
    <name evidence="7" type="ORF">UXM345_LOCUS30822</name>
</gene>
<evidence type="ECO:0000256" key="5">
    <source>
        <dbReference type="ARBA" id="ARBA00023069"/>
    </source>
</evidence>
<evidence type="ECO:0000313" key="7">
    <source>
        <dbReference type="EMBL" id="CAF4252639.1"/>
    </source>
</evidence>
<keyword evidence="6" id="KW-0966">Cell projection</keyword>
<keyword evidence="5" id="KW-0969">Cilium</keyword>
<evidence type="ECO:0000256" key="4">
    <source>
        <dbReference type="ARBA" id="ARBA00023054"/>
    </source>
</evidence>